<name>A0A1T4V7X2_9GAMM</name>
<dbReference type="EMBL" id="FUXU01000054">
    <property type="protein sequence ID" value="SKA61085.1"/>
    <property type="molecule type" value="Genomic_DNA"/>
</dbReference>
<gene>
    <name evidence="1" type="ORF">SAMN02745132_03421</name>
</gene>
<reference evidence="2" key="1">
    <citation type="submission" date="2017-02" db="EMBL/GenBank/DDBJ databases">
        <authorList>
            <person name="Varghese N."/>
            <person name="Submissions S."/>
        </authorList>
    </citation>
    <scope>NUCLEOTIDE SEQUENCE [LARGE SCALE GENOMIC DNA]</scope>
    <source>
        <strain evidence="2">DSM 22720</strain>
    </source>
</reference>
<proteinExistence type="predicted"/>
<protein>
    <submittedName>
        <fullName evidence="1">Uncharacterized protein</fullName>
    </submittedName>
</protein>
<evidence type="ECO:0000313" key="2">
    <source>
        <dbReference type="Proteomes" id="UP000190162"/>
    </source>
</evidence>
<dbReference type="Proteomes" id="UP000190162">
    <property type="component" value="Unassembled WGS sequence"/>
</dbReference>
<keyword evidence="2" id="KW-1185">Reference proteome</keyword>
<organism evidence="1 2">
    <name type="scientific">Enterovibrio nigricans DSM 22720</name>
    <dbReference type="NCBI Taxonomy" id="1121868"/>
    <lineage>
        <taxon>Bacteria</taxon>
        <taxon>Pseudomonadati</taxon>
        <taxon>Pseudomonadota</taxon>
        <taxon>Gammaproteobacteria</taxon>
        <taxon>Vibrionales</taxon>
        <taxon>Vibrionaceae</taxon>
        <taxon>Enterovibrio</taxon>
    </lineage>
</organism>
<accession>A0A1T4V7X2</accession>
<dbReference type="AlphaFoldDB" id="A0A1T4V7X2"/>
<evidence type="ECO:0000313" key="1">
    <source>
        <dbReference type="EMBL" id="SKA61085.1"/>
    </source>
</evidence>
<dbReference type="RefSeq" id="WP_078753627.1">
    <property type="nucleotide sequence ID" value="NZ_FUXU01000054.1"/>
</dbReference>
<dbReference type="OrthoDB" id="5918386at2"/>
<sequence>MRMCELIDNNLVLKADVEVCLAEHFSLDVCCYEKGDQLVVFSPVTGDVMVCDSATSVFLSLIEKNLPLGAALSALSVCEPEYARRLIHELERMEIIQLAGVRWN</sequence>